<evidence type="ECO:0000256" key="2">
    <source>
        <dbReference type="ARBA" id="ARBA00023002"/>
    </source>
</evidence>
<dbReference type="SUPFAM" id="SSF51735">
    <property type="entry name" value="NAD(P)-binding Rossmann-fold domains"/>
    <property type="match status" value="1"/>
</dbReference>
<dbReference type="OrthoDB" id="10004768at2759"/>
<dbReference type="GO" id="GO:0004300">
    <property type="term" value="F:enoyl-CoA hydratase activity"/>
    <property type="evidence" value="ECO:0007669"/>
    <property type="project" value="TreeGrafter"/>
</dbReference>
<keyword evidence="2" id="KW-0560">Oxidoreductase</keyword>
<dbReference type="FunFam" id="3.40.50.720:FF:000009">
    <property type="entry name" value="Fatty oxidation complex, alpha subunit"/>
    <property type="match status" value="1"/>
</dbReference>
<dbReference type="Proteomes" id="UP001152795">
    <property type="component" value="Unassembled WGS sequence"/>
</dbReference>
<dbReference type="PANTHER" id="PTHR43612">
    <property type="entry name" value="TRIFUNCTIONAL ENZYME SUBUNIT ALPHA"/>
    <property type="match status" value="1"/>
</dbReference>
<dbReference type="PANTHER" id="PTHR43612:SF3">
    <property type="entry name" value="TRIFUNCTIONAL ENZYME SUBUNIT ALPHA, MITOCHONDRIAL"/>
    <property type="match status" value="1"/>
</dbReference>
<name>A0A6S7LRI2_PARCT</name>
<dbReference type="InterPro" id="IPR050136">
    <property type="entry name" value="FA_oxidation_alpha_subunit"/>
</dbReference>
<feature type="non-terminal residue" evidence="3">
    <location>
        <position position="1"/>
    </location>
</feature>
<reference evidence="3" key="1">
    <citation type="submission" date="2020-04" db="EMBL/GenBank/DDBJ databases">
        <authorList>
            <person name="Alioto T."/>
            <person name="Alioto T."/>
            <person name="Gomez Garrido J."/>
        </authorList>
    </citation>
    <scope>NUCLEOTIDE SEQUENCE</scope>
    <source>
        <strain evidence="3">A484AB</strain>
    </source>
</reference>
<gene>
    <name evidence="3" type="ORF">PACLA_8A073663</name>
</gene>
<accession>A0A6S7LRI2</accession>
<keyword evidence="4" id="KW-1185">Reference proteome</keyword>
<dbReference type="InterPro" id="IPR006176">
    <property type="entry name" value="3-OHacyl-CoA_DH_NAD-bd"/>
</dbReference>
<dbReference type="GO" id="GO:0016507">
    <property type="term" value="C:mitochondrial fatty acid beta-oxidation multienzyme complex"/>
    <property type="evidence" value="ECO:0007669"/>
    <property type="project" value="TreeGrafter"/>
</dbReference>
<sequence length="156" mass="17353">LNTRVKRRAMSSAERDRMLSDLQAQLDYKGFDKIDIVIEAVFEDLNIKHKVIKEIEEVIPETCVFASNTSALPIHKIAEASKRPDKVVGMHYFSPVEKMPLLEIITTDKTSQETAAIAVDVGLKQGKTVIVVKDGPGFYTTRILAPTMAEVIALLQ</sequence>
<feature type="non-terminal residue" evidence="3">
    <location>
        <position position="156"/>
    </location>
</feature>
<evidence type="ECO:0000313" key="3">
    <source>
        <dbReference type="EMBL" id="CAB4041962.1"/>
    </source>
</evidence>
<dbReference type="GO" id="GO:0070403">
    <property type="term" value="F:NAD+ binding"/>
    <property type="evidence" value="ECO:0007669"/>
    <property type="project" value="InterPro"/>
</dbReference>
<dbReference type="Pfam" id="PF02737">
    <property type="entry name" value="3HCDH_N"/>
    <property type="match status" value="1"/>
</dbReference>
<protein>
    <submittedName>
        <fullName evidence="3">Trifunctional enzyme subunit alpha, mitochondrial-like</fullName>
    </submittedName>
</protein>
<dbReference type="GO" id="GO:0016509">
    <property type="term" value="F:long-chain (3S)-3-hydroxyacyl-CoA dehydrogenase (NAD+) activity"/>
    <property type="evidence" value="ECO:0007669"/>
    <property type="project" value="TreeGrafter"/>
</dbReference>
<dbReference type="EMBL" id="CACRXK020029230">
    <property type="protein sequence ID" value="CAB4041962.1"/>
    <property type="molecule type" value="Genomic_DNA"/>
</dbReference>
<proteinExistence type="predicted"/>
<dbReference type="GO" id="GO:0006635">
    <property type="term" value="P:fatty acid beta-oxidation"/>
    <property type="evidence" value="ECO:0007669"/>
    <property type="project" value="TreeGrafter"/>
</dbReference>
<dbReference type="Gene3D" id="3.40.50.720">
    <property type="entry name" value="NAD(P)-binding Rossmann-like Domain"/>
    <property type="match status" value="1"/>
</dbReference>
<organism evidence="3 4">
    <name type="scientific">Paramuricea clavata</name>
    <name type="common">Red gorgonian</name>
    <name type="synonym">Violescent sea-whip</name>
    <dbReference type="NCBI Taxonomy" id="317549"/>
    <lineage>
        <taxon>Eukaryota</taxon>
        <taxon>Metazoa</taxon>
        <taxon>Cnidaria</taxon>
        <taxon>Anthozoa</taxon>
        <taxon>Octocorallia</taxon>
        <taxon>Malacalcyonacea</taxon>
        <taxon>Plexauridae</taxon>
        <taxon>Paramuricea</taxon>
    </lineage>
</organism>
<evidence type="ECO:0000313" key="4">
    <source>
        <dbReference type="Proteomes" id="UP001152795"/>
    </source>
</evidence>
<comment type="caution">
    <text evidence="3">The sequence shown here is derived from an EMBL/GenBank/DDBJ whole genome shotgun (WGS) entry which is preliminary data.</text>
</comment>
<dbReference type="AlphaFoldDB" id="A0A6S7LRI2"/>
<comment type="pathway">
    <text evidence="1">Lipid metabolism; fatty acid beta-oxidation.</text>
</comment>
<evidence type="ECO:0000256" key="1">
    <source>
        <dbReference type="ARBA" id="ARBA00005005"/>
    </source>
</evidence>
<dbReference type="InterPro" id="IPR036291">
    <property type="entry name" value="NAD(P)-bd_dom_sf"/>
</dbReference>